<dbReference type="EMBL" id="JADLQN010000002">
    <property type="protein sequence ID" value="MBF6355866.1"/>
    <property type="molecule type" value="Genomic_DNA"/>
</dbReference>
<keyword evidence="2" id="KW-1185">Reference proteome</keyword>
<gene>
    <name evidence="1" type="ORF">IU449_15145</name>
</gene>
<protein>
    <submittedName>
        <fullName evidence="1">Uncharacterized protein</fullName>
    </submittedName>
</protein>
<name>A0ABS0DBM1_9NOCA</name>
<proteinExistence type="predicted"/>
<dbReference type="RefSeq" id="WP_195002748.1">
    <property type="nucleotide sequence ID" value="NZ_JADLQN010000002.1"/>
</dbReference>
<organism evidence="1 2">
    <name type="scientific">Nocardia higoensis</name>
    <dbReference type="NCBI Taxonomy" id="228599"/>
    <lineage>
        <taxon>Bacteria</taxon>
        <taxon>Bacillati</taxon>
        <taxon>Actinomycetota</taxon>
        <taxon>Actinomycetes</taxon>
        <taxon>Mycobacteriales</taxon>
        <taxon>Nocardiaceae</taxon>
        <taxon>Nocardia</taxon>
    </lineage>
</organism>
<evidence type="ECO:0000313" key="2">
    <source>
        <dbReference type="Proteomes" id="UP000707731"/>
    </source>
</evidence>
<dbReference type="Gene3D" id="3.30.70.100">
    <property type="match status" value="1"/>
</dbReference>
<reference evidence="1 2" key="1">
    <citation type="submission" date="2020-10" db="EMBL/GenBank/DDBJ databases">
        <title>Identification of Nocardia species via Next-generation sequencing and recognition of intraspecies genetic diversity.</title>
        <authorList>
            <person name="Li P."/>
            <person name="Li P."/>
            <person name="Lu B."/>
        </authorList>
    </citation>
    <scope>NUCLEOTIDE SEQUENCE [LARGE SCALE GENOMIC DNA]</scope>
    <source>
        <strain evidence="1 2">BJ06-0143</strain>
    </source>
</reference>
<evidence type="ECO:0000313" key="1">
    <source>
        <dbReference type="EMBL" id="MBF6355866.1"/>
    </source>
</evidence>
<dbReference type="Proteomes" id="UP000707731">
    <property type="component" value="Unassembled WGS sequence"/>
</dbReference>
<accession>A0ABS0DBM1</accession>
<comment type="caution">
    <text evidence="1">The sequence shown here is derived from an EMBL/GenBank/DDBJ whole genome shotgun (WGS) entry which is preliminary data.</text>
</comment>
<sequence>MTVTIAWWDLTDSGATIESLEQDMRSSIADWCEVEGLRVKLWIVDRERNRWGAVMWWARDIPADQRLPPNRAAELIGRPPTHRTEFDVVATAEGKHS</sequence>